<dbReference type="OMA" id="HHRYSAI"/>
<dbReference type="GO" id="GO:0005886">
    <property type="term" value="C:plasma membrane"/>
    <property type="evidence" value="ECO:0007669"/>
    <property type="project" value="UniProtKB-SubCell"/>
</dbReference>
<feature type="active site" evidence="12">
    <location>
        <position position="134"/>
    </location>
</feature>
<accession>A0A7N2M2N5</accession>
<reference evidence="17 18" key="1">
    <citation type="journal article" date="2016" name="G3 (Bethesda)">
        <title>First Draft Assembly and Annotation of the Genome of a California Endemic Oak Quercus lobata Nee (Fagaceae).</title>
        <authorList>
            <person name="Sork V.L."/>
            <person name="Fitz-Gibbon S.T."/>
            <person name="Puiu D."/>
            <person name="Crepeau M."/>
            <person name="Gugger P.F."/>
            <person name="Sherman R."/>
            <person name="Stevens K."/>
            <person name="Langley C.H."/>
            <person name="Pellegrini M."/>
            <person name="Salzberg S.L."/>
        </authorList>
    </citation>
    <scope>NUCLEOTIDE SEQUENCE [LARGE SCALE GENOMIC DNA]</scope>
    <source>
        <strain evidence="17 18">cv. SW786</strain>
    </source>
</reference>
<evidence type="ECO:0000256" key="12">
    <source>
        <dbReference type="PIRSR" id="PIRSR601461-1"/>
    </source>
</evidence>
<keyword evidence="9 15" id="KW-0472">Membrane</keyword>
<dbReference type="EMBL" id="LRBV02000006">
    <property type="status" value="NOT_ANNOTATED_CDS"/>
    <property type="molecule type" value="Genomic_DNA"/>
</dbReference>
<dbReference type="PROSITE" id="PS00141">
    <property type="entry name" value="ASP_PROTEASE"/>
    <property type="match status" value="2"/>
</dbReference>
<keyword evidence="5 13" id="KW-0645">Protease</keyword>
<evidence type="ECO:0000313" key="17">
    <source>
        <dbReference type="EnsemblPlants" id="QL06p051456:mrna"/>
    </source>
</evidence>
<keyword evidence="11" id="KW-0449">Lipoprotein</keyword>
<reference evidence="17" key="2">
    <citation type="submission" date="2021-01" db="UniProtKB">
        <authorList>
            <consortium name="EnsemblPlants"/>
        </authorList>
    </citation>
    <scope>IDENTIFICATION</scope>
</reference>
<dbReference type="InParanoid" id="A0A7N2M2N5"/>
<keyword evidence="15" id="KW-1133">Transmembrane helix</keyword>
<keyword evidence="18" id="KW-1185">Reference proteome</keyword>
<feature type="transmembrane region" description="Helical" evidence="15">
    <location>
        <begin position="20"/>
        <end position="39"/>
    </location>
</feature>
<dbReference type="FunFam" id="2.40.70.10:FF:000014">
    <property type="entry name" value="Aspartyl protease family protein 1"/>
    <property type="match status" value="1"/>
</dbReference>
<keyword evidence="3" id="KW-1003">Cell membrane</keyword>
<evidence type="ECO:0000256" key="15">
    <source>
        <dbReference type="SAM" id="Phobius"/>
    </source>
</evidence>
<keyword evidence="15" id="KW-0812">Transmembrane</keyword>
<dbReference type="InterPro" id="IPR033121">
    <property type="entry name" value="PEPTIDASE_A1"/>
</dbReference>
<dbReference type="Gramene" id="QL06p051456:mrna">
    <property type="protein sequence ID" value="QL06p051456:mrna"/>
    <property type="gene ID" value="QL06p051456"/>
</dbReference>
<feature type="domain" description="Peptidase A1" evidence="16">
    <location>
        <begin position="116"/>
        <end position="457"/>
    </location>
</feature>
<evidence type="ECO:0000256" key="8">
    <source>
        <dbReference type="ARBA" id="ARBA00022801"/>
    </source>
</evidence>
<dbReference type="Pfam" id="PF14543">
    <property type="entry name" value="TAXi_N"/>
    <property type="match status" value="1"/>
</dbReference>
<keyword evidence="7 13" id="KW-0064">Aspartyl protease</keyword>
<organism evidence="17 18">
    <name type="scientific">Quercus lobata</name>
    <name type="common">Valley oak</name>
    <dbReference type="NCBI Taxonomy" id="97700"/>
    <lineage>
        <taxon>Eukaryota</taxon>
        <taxon>Viridiplantae</taxon>
        <taxon>Streptophyta</taxon>
        <taxon>Embryophyta</taxon>
        <taxon>Tracheophyta</taxon>
        <taxon>Spermatophyta</taxon>
        <taxon>Magnoliopsida</taxon>
        <taxon>eudicotyledons</taxon>
        <taxon>Gunneridae</taxon>
        <taxon>Pentapetalae</taxon>
        <taxon>rosids</taxon>
        <taxon>fabids</taxon>
        <taxon>Fagales</taxon>
        <taxon>Fagaceae</taxon>
        <taxon>Quercus</taxon>
    </lineage>
</organism>
<dbReference type="Gene3D" id="2.40.70.10">
    <property type="entry name" value="Acid Proteases"/>
    <property type="match status" value="2"/>
</dbReference>
<dbReference type="SUPFAM" id="SSF50630">
    <property type="entry name" value="Acid proteases"/>
    <property type="match status" value="1"/>
</dbReference>
<dbReference type="PANTHER" id="PTHR13683">
    <property type="entry name" value="ASPARTYL PROTEASES"/>
    <property type="match status" value="1"/>
</dbReference>
<evidence type="ECO:0000256" key="3">
    <source>
        <dbReference type="ARBA" id="ARBA00022475"/>
    </source>
</evidence>
<dbReference type="GO" id="GO:0098552">
    <property type="term" value="C:side of membrane"/>
    <property type="evidence" value="ECO:0007669"/>
    <property type="project" value="UniProtKB-KW"/>
</dbReference>
<protein>
    <recommendedName>
        <fullName evidence="16">Peptidase A1 domain-containing protein</fullName>
    </recommendedName>
</protein>
<keyword evidence="4" id="KW-0336">GPI-anchor</keyword>
<dbReference type="OrthoDB" id="2747330at2759"/>
<dbReference type="GO" id="GO:0004190">
    <property type="term" value="F:aspartic-type endopeptidase activity"/>
    <property type="evidence" value="ECO:0007669"/>
    <property type="project" value="UniProtKB-KW"/>
</dbReference>
<evidence type="ECO:0000256" key="6">
    <source>
        <dbReference type="ARBA" id="ARBA00022729"/>
    </source>
</evidence>
<dbReference type="InterPro" id="IPR001969">
    <property type="entry name" value="Aspartic_peptidase_AS"/>
</dbReference>
<dbReference type="PANTHER" id="PTHR13683:SF826">
    <property type="entry name" value="ASPARTYL PROTEASE FAMILY PROTEIN 1"/>
    <property type="match status" value="1"/>
</dbReference>
<evidence type="ECO:0000256" key="1">
    <source>
        <dbReference type="ARBA" id="ARBA00004609"/>
    </source>
</evidence>
<feature type="region of interest" description="Disordered" evidence="14">
    <location>
        <begin position="465"/>
        <end position="492"/>
    </location>
</feature>
<evidence type="ECO:0000256" key="14">
    <source>
        <dbReference type="SAM" id="MobiDB-lite"/>
    </source>
</evidence>
<keyword evidence="6" id="KW-0732">Signal</keyword>
<keyword evidence="8 13" id="KW-0378">Hydrolase</keyword>
<evidence type="ECO:0000256" key="10">
    <source>
        <dbReference type="ARBA" id="ARBA00023180"/>
    </source>
</evidence>
<feature type="active site" evidence="12">
    <location>
        <position position="344"/>
    </location>
</feature>
<name>A0A7N2M2N5_QUELO</name>
<evidence type="ECO:0000256" key="4">
    <source>
        <dbReference type="ARBA" id="ARBA00022622"/>
    </source>
</evidence>
<dbReference type="FunFam" id="2.40.70.10:FF:000012">
    <property type="entry name" value="Aspartyl protease family protein 1"/>
    <property type="match status" value="1"/>
</dbReference>
<evidence type="ECO:0000259" key="16">
    <source>
        <dbReference type="PROSITE" id="PS51767"/>
    </source>
</evidence>
<dbReference type="InterPro" id="IPR001461">
    <property type="entry name" value="Aspartic_peptidase_A1"/>
</dbReference>
<evidence type="ECO:0000256" key="11">
    <source>
        <dbReference type="ARBA" id="ARBA00023288"/>
    </source>
</evidence>
<dbReference type="AlphaFoldDB" id="A0A7N2M2N5"/>
<evidence type="ECO:0000256" key="2">
    <source>
        <dbReference type="ARBA" id="ARBA00007447"/>
    </source>
</evidence>
<evidence type="ECO:0000256" key="13">
    <source>
        <dbReference type="RuleBase" id="RU000454"/>
    </source>
</evidence>
<dbReference type="EnsemblPlants" id="QL06p051456:mrna">
    <property type="protein sequence ID" value="QL06p051456:mrna"/>
    <property type="gene ID" value="QL06p051456"/>
</dbReference>
<evidence type="ECO:0000256" key="9">
    <source>
        <dbReference type="ARBA" id="ARBA00023136"/>
    </source>
</evidence>
<evidence type="ECO:0000313" key="18">
    <source>
        <dbReference type="Proteomes" id="UP000594261"/>
    </source>
</evidence>
<dbReference type="Proteomes" id="UP000594261">
    <property type="component" value="Chromosome 6"/>
</dbReference>
<dbReference type="PROSITE" id="PS51767">
    <property type="entry name" value="PEPTIDASE_A1"/>
    <property type="match status" value="1"/>
</dbReference>
<comment type="subcellular location">
    <subcellularLocation>
        <location evidence="1">Cell membrane</location>
        <topology evidence="1">Lipid-anchor</topology>
        <topology evidence="1">GPI-anchor</topology>
    </subcellularLocation>
</comment>
<dbReference type="PRINTS" id="PR00792">
    <property type="entry name" value="PEPSIN"/>
</dbReference>
<proteinExistence type="inferred from homology"/>
<gene>
    <name evidence="17" type="primary">LOC115995286</name>
</gene>
<dbReference type="Pfam" id="PF14541">
    <property type="entry name" value="TAXi_C"/>
    <property type="match status" value="1"/>
</dbReference>
<dbReference type="KEGG" id="qlo:115995286"/>
<dbReference type="GO" id="GO:0006508">
    <property type="term" value="P:proteolysis"/>
    <property type="evidence" value="ECO:0007669"/>
    <property type="project" value="UniProtKB-KW"/>
</dbReference>
<dbReference type="RefSeq" id="XP_030975652.1">
    <property type="nucleotide sequence ID" value="XM_031119792.1"/>
</dbReference>
<dbReference type="InterPro" id="IPR032799">
    <property type="entry name" value="TAXi_C"/>
</dbReference>
<dbReference type="GeneID" id="115995286"/>
<dbReference type="InterPro" id="IPR032861">
    <property type="entry name" value="TAXi_N"/>
</dbReference>
<evidence type="ECO:0000256" key="7">
    <source>
        <dbReference type="ARBA" id="ARBA00022750"/>
    </source>
</evidence>
<comment type="similarity">
    <text evidence="2 13">Belongs to the peptidase A1 family.</text>
</comment>
<evidence type="ECO:0000256" key="5">
    <source>
        <dbReference type="ARBA" id="ARBA00022670"/>
    </source>
</evidence>
<feature type="compositionally biased region" description="Low complexity" evidence="14">
    <location>
        <begin position="465"/>
        <end position="478"/>
    </location>
</feature>
<dbReference type="FunCoup" id="A0A7N2M2N5">
    <property type="interactions" value="529"/>
</dbReference>
<keyword evidence="10" id="KW-0325">Glycoprotein</keyword>
<dbReference type="InterPro" id="IPR021109">
    <property type="entry name" value="Peptidase_aspartic_dom_sf"/>
</dbReference>
<sequence>MACAYTSTTCSYSLTSGSHILLLVLLLLGLSSWSCYGLGSFGFDIHHRFSDPVKQILGFDGLPEKGSVEYYVAMAQRDHIIRGRHLAASNNQSPPAPLTFADGNETIFLNNFGSLYYANVSVGTPSLSYLVALDTGSDLFWLPCDCSNSNSCVTGLETPSGQVLNLNIYSPNASSTSKKVPCGSNYLCSPNQCLSANSSDCAYSYPYVSNDTSTSGILVEDFLHLITDDDQSKAVDAQVTLGCGTNETGIFLEGAAPNGLIGLGLNNISVPSTLARNGLGPNSFSMCFGSDVIGRINFGDNGTSDQKATPFTVEPSFPTYNITITQINIGGGNVSQMEFNAIFDSGTSYTYLSDPTYTFISESFNSQVTEKRYPSNSQIPFEYCYYLSANTTPTVNLTMKGGDQYFVTDPTVLFSTQAGYFYCLGLLKSEGINIIGQNFMTGYRIVFNHDKMVLGWKASNCYNDSNSQTSPTNQSQSPALAVNPKTTAPSSHSPKLKALTYALVMLLVSFFAIV</sequence>